<evidence type="ECO:0000256" key="6">
    <source>
        <dbReference type="ARBA" id="ARBA00023277"/>
    </source>
</evidence>
<dbReference type="PANTHER" id="PTHR43435:SF4">
    <property type="entry name" value="FGGY CARBOHYDRATE KINASE DOMAIN-CONTAINING PROTEIN"/>
    <property type="match status" value="1"/>
</dbReference>
<dbReference type="AlphaFoldDB" id="A0A6G8F1H2"/>
<feature type="domain" description="Carbohydrate kinase FGGY N-terminal" evidence="10">
    <location>
        <begin position="4"/>
        <end position="280"/>
    </location>
</feature>
<feature type="domain" description="Carbohydrate kinase FGGY C-terminal" evidence="11">
    <location>
        <begin position="291"/>
        <end position="507"/>
    </location>
</feature>
<dbReference type="HAMAP" id="MF_00520">
    <property type="entry name" value="Ribulokinase"/>
    <property type="match status" value="1"/>
</dbReference>
<dbReference type="Gene3D" id="3.30.420.40">
    <property type="match status" value="2"/>
</dbReference>
<accession>A0A6G8F1H2</accession>
<keyword evidence="5 7" id="KW-0054">Arabinose catabolism</keyword>
<dbReference type="GO" id="GO:0008741">
    <property type="term" value="F:ribulokinase activity"/>
    <property type="evidence" value="ECO:0007669"/>
    <property type="project" value="UniProtKB-UniRule"/>
</dbReference>
<evidence type="ECO:0000256" key="2">
    <source>
        <dbReference type="ARBA" id="ARBA00022741"/>
    </source>
</evidence>
<gene>
    <name evidence="7 12" type="primary">araB</name>
    <name evidence="12" type="ORF">Prevot485_2840</name>
</gene>
<evidence type="ECO:0000256" key="1">
    <source>
        <dbReference type="ARBA" id="ARBA00022679"/>
    </source>
</evidence>
<dbReference type="UniPathway" id="UPA00145">
    <property type="reaction ID" value="UER00566"/>
</dbReference>
<dbReference type="PANTHER" id="PTHR43435">
    <property type="entry name" value="RIBULOKINASE"/>
    <property type="match status" value="1"/>
</dbReference>
<evidence type="ECO:0000259" key="11">
    <source>
        <dbReference type="Pfam" id="PF02782"/>
    </source>
</evidence>
<comment type="pathway">
    <text evidence="7 9">Carbohydrate degradation; L-arabinose degradation via L-ribulose; D-xylulose 5-phosphate from L-arabinose (bacterial route): step 2/3.</text>
</comment>
<evidence type="ECO:0000256" key="9">
    <source>
        <dbReference type="RuleBase" id="RU003455"/>
    </source>
</evidence>
<dbReference type="GO" id="GO:0019150">
    <property type="term" value="F:D-ribulokinase activity"/>
    <property type="evidence" value="ECO:0007669"/>
    <property type="project" value="TreeGrafter"/>
</dbReference>
<comment type="catalytic activity">
    <reaction evidence="7">
        <text>D-ribulose + ATP = D-ribulose 5-phosphate + ADP + H(+)</text>
        <dbReference type="Rhea" id="RHEA:17601"/>
        <dbReference type="ChEBI" id="CHEBI:15378"/>
        <dbReference type="ChEBI" id="CHEBI:17173"/>
        <dbReference type="ChEBI" id="CHEBI:30616"/>
        <dbReference type="ChEBI" id="CHEBI:58121"/>
        <dbReference type="ChEBI" id="CHEBI:456216"/>
        <dbReference type="EC" id="2.7.1.16"/>
    </reaction>
</comment>
<dbReference type="GO" id="GO:0005524">
    <property type="term" value="F:ATP binding"/>
    <property type="evidence" value="ECO:0007669"/>
    <property type="project" value="UniProtKB-UniRule"/>
</dbReference>
<keyword evidence="4 7" id="KW-0067">ATP-binding</keyword>
<dbReference type="InterPro" id="IPR018485">
    <property type="entry name" value="FGGY_C"/>
</dbReference>
<evidence type="ECO:0000259" key="10">
    <source>
        <dbReference type="Pfam" id="PF00370"/>
    </source>
</evidence>
<keyword evidence="6 7" id="KW-0119">Carbohydrate metabolism</keyword>
<evidence type="ECO:0000256" key="7">
    <source>
        <dbReference type="HAMAP-Rule" id="MF_00520"/>
    </source>
</evidence>
<dbReference type="InterPro" id="IPR018484">
    <property type="entry name" value="FGGY_N"/>
</dbReference>
<dbReference type="GO" id="GO:0005737">
    <property type="term" value="C:cytoplasm"/>
    <property type="evidence" value="ECO:0007669"/>
    <property type="project" value="TreeGrafter"/>
</dbReference>
<keyword evidence="1 7" id="KW-0808">Transferase</keyword>
<dbReference type="CDD" id="cd07781">
    <property type="entry name" value="ASKHA_NBD_FGGY_L-RBK"/>
    <property type="match status" value="1"/>
</dbReference>
<dbReference type="PIRSF" id="PIRSF000538">
    <property type="entry name" value="GlpK"/>
    <property type="match status" value="1"/>
</dbReference>
<dbReference type="NCBIfam" id="TIGR01234">
    <property type="entry name" value="L-ribulokinase"/>
    <property type="match status" value="1"/>
</dbReference>
<reference evidence="12" key="1">
    <citation type="journal article" date="2020" name="J. ISSAAS">
        <title>Lactobacilli and other gastrointestinal microbiota of Peromyscus leucopus, reservoir host for agents of Lyme disease and other zoonoses in North America.</title>
        <authorList>
            <person name="Milovic A."/>
            <person name="Bassam K."/>
            <person name="Shao H."/>
            <person name="Chatzistamou I."/>
            <person name="Tufts D.M."/>
            <person name="Diuk-Wasser M."/>
            <person name="Barbour A.G."/>
        </authorList>
    </citation>
    <scope>NUCLEOTIDE SEQUENCE</scope>
    <source>
        <strain evidence="12">LL70</strain>
    </source>
</reference>
<evidence type="ECO:0000313" key="12">
    <source>
        <dbReference type="EMBL" id="QIM10185.1"/>
    </source>
</evidence>
<evidence type="ECO:0000256" key="5">
    <source>
        <dbReference type="ARBA" id="ARBA00022935"/>
    </source>
</evidence>
<evidence type="ECO:0000256" key="4">
    <source>
        <dbReference type="ARBA" id="ARBA00022840"/>
    </source>
</evidence>
<proteinExistence type="inferred from homology"/>
<dbReference type="Pfam" id="PF02782">
    <property type="entry name" value="FGGY_C"/>
    <property type="match status" value="1"/>
</dbReference>
<dbReference type="InterPro" id="IPR005929">
    <property type="entry name" value="Ribulokinase"/>
</dbReference>
<dbReference type="EMBL" id="MN990733">
    <property type="protein sequence ID" value="QIM10185.1"/>
    <property type="molecule type" value="Genomic_DNA"/>
</dbReference>
<dbReference type="InterPro" id="IPR043129">
    <property type="entry name" value="ATPase_NBD"/>
</dbReference>
<dbReference type="Pfam" id="PF00370">
    <property type="entry name" value="FGGY_N"/>
    <property type="match status" value="1"/>
</dbReference>
<dbReference type="EC" id="2.7.1.16" evidence="7 8"/>
<keyword evidence="3 7" id="KW-0418">Kinase</keyword>
<dbReference type="GO" id="GO:0019569">
    <property type="term" value="P:L-arabinose catabolic process to D-xylulose 5-phosphate"/>
    <property type="evidence" value="ECO:0007669"/>
    <property type="project" value="UniProtKB-UniRule"/>
</dbReference>
<dbReference type="SUPFAM" id="SSF53067">
    <property type="entry name" value="Actin-like ATPase domain"/>
    <property type="match status" value="2"/>
</dbReference>
<comment type="similarity">
    <text evidence="7 9">Belongs to the ribulokinase family.</text>
</comment>
<organism evidence="12">
    <name type="scientific">uncultured Prevotella sp</name>
    <dbReference type="NCBI Taxonomy" id="159272"/>
    <lineage>
        <taxon>Bacteria</taxon>
        <taxon>Pseudomonadati</taxon>
        <taxon>Bacteroidota</taxon>
        <taxon>Bacteroidia</taxon>
        <taxon>Bacteroidales</taxon>
        <taxon>Prevotellaceae</taxon>
        <taxon>Prevotella</taxon>
        <taxon>environmental samples</taxon>
    </lineage>
</organism>
<keyword evidence="2 7" id="KW-0547">Nucleotide-binding</keyword>
<comment type="catalytic activity">
    <reaction evidence="7 9">
        <text>L-ribulose + ATP = L-ribulose 5-phosphate + ADP + H(+)</text>
        <dbReference type="Rhea" id="RHEA:22072"/>
        <dbReference type="ChEBI" id="CHEBI:15378"/>
        <dbReference type="ChEBI" id="CHEBI:16880"/>
        <dbReference type="ChEBI" id="CHEBI:30616"/>
        <dbReference type="ChEBI" id="CHEBI:58226"/>
        <dbReference type="ChEBI" id="CHEBI:456216"/>
        <dbReference type="EC" id="2.7.1.16"/>
    </reaction>
</comment>
<evidence type="ECO:0000256" key="3">
    <source>
        <dbReference type="ARBA" id="ARBA00022777"/>
    </source>
</evidence>
<sequence>MARYVIGLDYGTDSVRTLLVNAETGECIATSVRNFTRWKRGLYCNQKLGQWRQHPADYLDALEKGVKEALEQCSPEIASQVVGIAFDTTGSTPAFTDETGTPLAMLPEFSDNPNAMFILWKDHTAISEAEEINRLCKTWKIDYSKYEGGRYSAEWFWAKAMHILREDASIASKAYSIVECCEWLPAVLTGVTESKNIIRSRCAYGHKAMWHKEWGGLPSEEFFVALEPKLAGFRSKLCNETETADKPVGTLCAEWAEKLGLPTTVVVAGGAYDCHMGAVGAGVTPNTLVRVIGTSTCDVMVAPYEEIGEKCIKGICGQVDGSVIPGMVGLEAGQSSFGDVYAMFRKVLEFPLRDILPTILSEKMTKSEVEDVIEKAGDNIITTLTKEAARIPAIESTMIATDWINGRRTPYANQLLKGTISGFSLSTTAPQIFRALVEATAYGTKAIVDCFEAEGIRIDAVIGIGGIALKSPFVMQVMCDVINKPIKVSNTDQACALGAAMFAATAAGVYGKVEDAIAAMNSGFSKEYHPDPLNVEIYARLFDKYEQLGKFTEENIYKENKYNYK</sequence>
<dbReference type="NCBIfam" id="NF003154">
    <property type="entry name" value="PRK04123.1"/>
    <property type="match status" value="1"/>
</dbReference>
<name>A0A6G8F1H2_9BACT</name>
<protein>
    <recommendedName>
        <fullName evidence="7 8">Ribulokinase</fullName>
        <ecNumber evidence="7 8">2.7.1.16</ecNumber>
    </recommendedName>
</protein>
<dbReference type="InterPro" id="IPR000577">
    <property type="entry name" value="Carb_kinase_FGGY"/>
</dbReference>
<evidence type="ECO:0000256" key="8">
    <source>
        <dbReference type="NCBIfam" id="TIGR01234"/>
    </source>
</evidence>